<protein>
    <submittedName>
        <fullName evidence="1">Uncharacterized protein</fullName>
    </submittedName>
</protein>
<dbReference type="EMBL" id="JWZT01000436">
    <property type="protein sequence ID" value="KII74372.1"/>
    <property type="molecule type" value="Genomic_DNA"/>
</dbReference>
<name>A0A0C2NK08_THEKT</name>
<dbReference type="AlphaFoldDB" id="A0A0C2NK08"/>
<accession>A0A0C2NK08</accession>
<evidence type="ECO:0000313" key="2">
    <source>
        <dbReference type="Proteomes" id="UP000031668"/>
    </source>
</evidence>
<reference evidence="1 2" key="1">
    <citation type="journal article" date="2014" name="Genome Biol. Evol.">
        <title>The genome of the myxosporean Thelohanellus kitauei shows adaptations to nutrient acquisition within its fish host.</title>
        <authorList>
            <person name="Yang Y."/>
            <person name="Xiong J."/>
            <person name="Zhou Z."/>
            <person name="Huo F."/>
            <person name="Miao W."/>
            <person name="Ran C."/>
            <person name="Liu Y."/>
            <person name="Zhang J."/>
            <person name="Feng J."/>
            <person name="Wang M."/>
            <person name="Wang M."/>
            <person name="Wang L."/>
            <person name="Yao B."/>
        </authorList>
    </citation>
    <scope>NUCLEOTIDE SEQUENCE [LARGE SCALE GENOMIC DNA]</scope>
    <source>
        <strain evidence="1">Wuqing</strain>
    </source>
</reference>
<gene>
    <name evidence="1" type="ORF">RF11_04639</name>
</gene>
<dbReference type="Proteomes" id="UP000031668">
    <property type="component" value="Unassembled WGS sequence"/>
</dbReference>
<keyword evidence="2" id="KW-1185">Reference proteome</keyword>
<evidence type="ECO:0000313" key="1">
    <source>
        <dbReference type="EMBL" id="KII74372.1"/>
    </source>
</evidence>
<sequence length="180" mass="19684">MTMILEPARGQSTSGDNEGTKFVLSLDAYDGNLSPPVESLVTLLLNCPINYFRKFCSSLVVAQSRIVCDLIAPPRTRPSESPALALWTFRNAVSDAGDSGATDEDSYYLIKMSQIQIRSRDYLKARAVSAKGKTLVCMTPQLICILTWFSLARESELSVNTRSSVVCGREMPGPLELATP</sequence>
<organism evidence="1 2">
    <name type="scientific">Thelohanellus kitauei</name>
    <name type="common">Myxosporean</name>
    <dbReference type="NCBI Taxonomy" id="669202"/>
    <lineage>
        <taxon>Eukaryota</taxon>
        <taxon>Metazoa</taxon>
        <taxon>Cnidaria</taxon>
        <taxon>Myxozoa</taxon>
        <taxon>Myxosporea</taxon>
        <taxon>Bivalvulida</taxon>
        <taxon>Platysporina</taxon>
        <taxon>Myxobolidae</taxon>
        <taxon>Thelohanellus</taxon>
    </lineage>
</organism>
<comment type="caution">
    <text evidence="1">The sequence shown here is derived from an EMBL/GenBank/DDBJ whole genome shotgun (WGS) entry which is preliminary data.</text>
</comment>
<proteinExistence type="predicted"/>